<name>A0A972JJ60_9FLAO</name>
<accession>A0A972JJ60</accession>
<gene>
    <name evidence="1" type="ORF">G6047_07550</name>
</gene>
<keyword evidence="2" id="KW-1185">Reference proteome</keyword>
<protein>
    <submittedName>
        <fullName evidence="1">Carboxypeptidase-like regulatory domain-containing protein</fullName>
    </submittedName>
</protein>
<dbReference type="RefSeq" id="WP_169526953.1">
    <property type="nucleotide sequence ID" value="NZ_JAAMPU010000103.1"/>
</dbReference>
<dbReference type="EMBL" id="JAAMPU010000103">
    <property type="protein sequence ID" value="NMH27882.1"/>
    <property type="molecule type" value="Genomic_DNA"/>
</dbReference>
<proteinExistence type="predicted"/>
<dbReference type="AlphaFoldDB" id="A0A972JJ60"/>
<keyword evidence="1" id="KW-0378">Hydrolase</keyword>
<sequence length="300" mass="33641">MKRILSVLVFVLLGISAIGQKRTFKIVDSETKRSLEVANVCVGSDTFVKPDAKGTVTFRSKDSEQVAISYVGYYTMVMDAADLPDTVYLEKSVSGLDEVVVRQKTIQILRPKKSIGNLNPRNFGDGGAPLDENELFAVFIPNQTGHDYQLRSVAVEPTDYTIVNLESGKETAKQKNQKYAPFKLTIYSTNPEYGIPDKPLLEKELTVALSGNETFATVHFDEPLTITDSGFFIVLSAFDTDYYKNLGFRSSPAFQKVQAVKETPYLILTKNTVSEEGIWYQTNQSRDYNQVISYRLEVTF</sequence>
<evidence type="ECO:0000313" key="1">
    <source>
        <dbReference type="EMBL" id="NMH27882.1"/>
    </source>
</evidence>
<organism evidence="1 2">
    <name type="scientific">Flavobacterium silvaticum</name>
    <dbReference type="NCBI Taxonomy" id="1852020"/>
    <lineage>
        <taxon>Bacteria</taxon>
        <taxon>Pseudomonadati</taxon>
        <taxon>Bacteroidota</taxon>
        <taxon>Flavobacteriia</taxon>
        <taxon>Flavobacteriales</taxon>
        <taxon>Flavobacteriaceae</taxon>
        <taxon>Flavobacterium</taxon>
    </lineage>
</organism>
<keyword evidence="1" id="KW-0121">Carboxypeptidase</keyword>
<reference evidence="1" key="1">
    <citation type="submission" date="2020-02" db="EMBL/GenBank/DDBJ databases">
        <title>Flavobacterium sp. genome.</title>
        <authorList>
            <person name="Jung H.S."/>
            <person name="Baek J.H."/>
            <person name="Jeon C.O."/>
        </authorList>
    </citation>
    <scope>NUCLEOTIDE SEQUENCE</scope>
    <source>
        <strain evidence="1">SE-s28</strain>
    </source>
</reference>
<comment type="caution">
    <text evidence="1">The sequence shown here is derived from an EMBL/GenBank/DDBJ whole genome shotgun (WGS) entry which is preliminary data.</text>
</comment>
<keyword evidence="1" id="KW-0645">Protease</keyword>
<dbReference type="Proteomes" id="UP000712080">
    <property type="component" value="Unassembled WGS sequence"/>
</dbReference>
<evidence type="ECO:0000313" key="2">
    <source>
        <dbReference type="Proteomes" id="UP000712080"/>
    </source>
</evidence>
<dbReference type="GO" id="GO:0004180">
    <property type="term" value="F:carboxypeptidase activity"/>
    <property type="evidence" value="ECO:0007669"/>
    <property type="project" value="UniProtKB-KW"/>
</dbReference>